<dbReference type="Gene3D" id="3.40.50.300">
    <property type="entry name" value="P-loop containing nucleotide triphosphate hydrolases"/>
    <property type="match status" value="1"/>
</dbReference>
<dbReference type="GO" id="GO:0006235">
    <property type="term" value="P:dTTP biosynthetic process"/>
    <property type="evidence" value="ECO:0007669"/>
    <property type="project" value="UniProtKB-UniRule"/>
</dbReference>
<evidence type="ECO:0000256" key="2">
    <source>
        <dbReference type="ARBA" id="ARBA00022679"/>
    </source>
</evidence>
<dbReference type="PANTHER" id="PTHR10344:SF4">
    <property type="entry name" value="UMP-CMP KINASE 2, MITOCHONDRIAL"/>
    <property type="match status" value="1"/>
</dbReference>
<organism evidence="10 11">
    <name type="scientific">candidate division WWE3 bacterium RIFCSPHIGHO2_01_FULL_48_15</name>
    <dbReference type="NCBI Taxonomy" id="1802619"/>
    <lineage>
        <taxon>Bacteria</taxon>
        <taxon>Katanobacteria</taxon>
    </lineage>
</organism>
<sequence>MTMGKLEDNLFDEILNLVKVNSAPGKLISIDALDGGGNTTQAEHLSGYLKRDLGISAVATKEPTDEFAGRAIRAVLQKKEDLSHLPLQLLFGADRGHHLFNGPEKVVEGLNQGVWYVTARYALTSIVWGKAHGVPLSLLLHANAYYPWPNLCLVLLTSVEESLRRLKKRGGERELFEVEESMRRNLETFQLLAQRLPNVVLLDGEGTEQEVFARVKEIVDVSLLLRSNEQ</sequence>
<keyword evidence="2 8" id="KW-0808">Transferase</keyword>
<name>A0A1F4VCJ2_UNCKA</name>
<comment type="similarity">
    <text evidence="1 8">Belongs to the thymidylate kinase family.</text>
</comment>
<comment type="caution">
    <text evidence="10">The sequence shown here is derived from an EMBL/GenBank/DDBJ whole genome shotgun (WGS) entry which is preliminary data.</text>
</comment>
<dbReference type="STRING" id="1802619.A2797_02765"/>
<dbReference type="GO" id="GO:0004798">
    <property type="term" value="F:dTMP kinase activity"/>
    <property type="evidence" value="ECO:0007669"/>
    <property type="project" value="UniProtKB-UniRule"/>
</dbReference>
<dbReference type="EMBL" id="MEVC01000016">
    <property type="protein sequence ID" value="OGC54738.1"/>
    <property type="molecule type" value="Genomic_DNA"/>
</dbReference>
<dbReference type="InterPro" id="IPR027417">
    <property type="entry name" value="P-loop_NTPase"/>
</dbReference>
<dbReference type="GO" id="GO:0005524">
    <property type="term" value="F:ATP binding"/>
    <property type="evidence" value="ECO:0007669"/>
    <property type="project" value="UniProtKB-UniRule"/>
</dbReference>
<dbReference type="GO" id="GO:0006227">
    <property type="term" value="P:dUDP biosynthetic process"/>
    <property type="evidence" value="ECO:0007669"/>
    <property type="project" value="TreeGrafter"/>
</dbReference>
<keyword evidence="6 8" id="KW-0067">ATP-binding</keyword>
<keyword evidence="4 8" id="KW-0547">Nucleotide-binding</keyword>
<evidence type="ECO:0000313" key="10">
    <source>
        <dbReference type="EMBL" id="OGC54738.1"/>
    </source>
</evidence>
<dbReference type="HAMAP" id="MF_00165">
    <property type="entry name" value="Thymidylate_kinase"/>
    <property type="match status" value="1"/>
</dbReference>
<accession>A0A1F4VCJ2</accession>
<evidence type="ECO:0000256" key="1">
    <source>
        <dbReference type="ARBA" id="ARBA00009776"/>
    </source>
</evidence>
<evidence type="ECO:0000313" key="11">
    <source>
        <dbReference type="Proteomes" id="UP000179005"/>
    </source>
</evidence>
<dbReference type="GO" id="GO:0006233">
    <property type="term" value="P:dTDP biosynthetic process"/>
    <property type="evidence" value="ECO:0007669"/>
    <property type="project" value="InterPro"/>
</dbReference>
<evidence type="ECO:0000256" key="8">
    <source>
        <dbReference type="HAMAP-Rule" id="MF_00165"/>
    </source>
</evidence>
<dbReference type="SUPFAM" id="SSF52540">
    <property type="entry name" value="P-loop containing nucleoside triphosphate hydrolases"/>
    <property type="match status" value="1"/>
</dbReference>
<dbReference type="AlphaFoldDB" id="A0A1F4VCJ2"/>
<dbReference type="GO" id="GO:0005737">
    <property type="term" value="C:cytoplasm"/>
    <property type="evidence" value="ECO:0007669"/>
    <property type="project" value="TreeGrafter"/>
</dbReference>
<dbReference type="InterPro" id="IPR018094">
    <property type="entry name" value="Thymidylate_kinase"/>
</dbReference>
<evidence type="ECO:0000256" key="3">
    <source>
        <dbReference type="ARBA" id="ARBA00022727"/>
    </source>
</evidence>
<dbReference type="InterPro" id="IPR039430">
    <property type="entry name" value="Thymidylate_kin-like_dom"/>
</dbReference>
<gene>
    <name evidence="8" type="primary">tmk</name>
    <name evidence="10" type="ORF">A2797_02765</name>
</gene>
<evidence type="ECO:0000256" key="6">
    <source>
        <dbReference type="ARBA" id="ARBA00022840"/>
    </source>
</evidence>
<evidence type="ECO:0000256" key="5">
    <source>
        <dbReference type="ARBA" id="ARBA00022777"/>
    </source>
</evidence>
<feature type="domain" description="Thymidylate kinase-like" evidence="9">
    <location>
        <begin position="31"/>
        <end position="212"/>
    </location>
</feature>
<proteinExistence type="inferred from homology"/>
<evidence type="ECO:0000259" key="9">
    <source>
        <dbReference type="Pfam" id="PF02223"/>
    </source>
</evidence>
<comment type="catalytic activity">
    <reaction evidence="7 8">
        <text>dTMP + ATP = dTDP + ADP</text>
        <dbReference type="Rhea" id="RHEA:13517"/>
        <dbReference type="ChEBI" id="CHEBI:30616"/>
        <dbReference type="ChEBI" id="CHEBI:58369"/>
        <dbReference type="ChEBI" id="CHEBI:63528"/>
        <dbReference type="ChEBI" id="CHEBI:456216"/>
        <dbReference type="EC" id="2.7.4.9"/>
    </reaction>
</comment>
<keyword evidence="5 8" id="KW-0418">Kinase</keyword>
<dbReference type="CDD" id="cd01672">
    <property type="entry name" value="TMPK"/>
    <property type="match status" value="1"/>
</dbReference>
<comment type="caution">
    <text evidence="8">Lacks conserved residue(s) required for the propagation of feature annotation.</text>
</comment>
<evidence type="ECO:0000256" key="7">
    <source>
        <dbReference type="ARBA" id="ARBA00048743"/>
    </source>
</evidence>
<protein>
    <recommendedName>
        <fullName evidence="8">Thymidylate kinase</fullName>
        <ecNumber evidence="8">2.7.4.9</ecNumber>
    </recommendedName>
    <alternativeName>
        <fullName evidence="8">dTMP kinase</fullName>
    </alternativeName>
</protein>
<comment type="function">
    <text evidence="8">Phosphorylation of dTMP to form dTDP in both de novo and salvage pathways of dTTP synthesis.</text>
</comment>
<keyword evidence="3 8" id="KW-0545">Nucleotide biosynthesis</keyword>
<dbReference type="EC" id="2.7.4.9" evidence="8"/>
<dbReference type="Proteomes" id="UP000179005">
    <property type="component" value="Unassembled WGS sequence"/>
</dbReference>
<reference evidence="10 11" key="1">
    <citation type="journal article" date="2016" name="Nat. Commun.">
        <title>Thousands of microbial genomes shed light on interconnected biogeochemical processes in an aquifer system.</title>
        <authorList>
            <person name="Anantharaman K."/>
            <person name="Brown C.T."/>
            <person name="Hug L.A."/>
            <person name="Sharon I."/>
            <person name="Castelle C.J."/>
            <person name="Probst A.J."/>
            <person name="Thomas B.C."/>
            <person name="Singh A."/>
            <person name="Wilkins M.J."/>
            <person name="Karaoz U."/>
            <person name="Brodie E.L."/>
            <person name="Williams K.H."/>
            <person name="Hubbard S.S."/>
            <person name="Banfield J.F."/>
        </authorList>
    </citation>
    <scope>NUCLEOTIDE SEQUENCE [LARGE SCALE GENOMIC DNA]</scope>
</reference>
<dbReference type="Pfam" id="PF02223">
    <property type="entry name" value="Thymidylate_kin"/>
    <property type="match status" value="1"/>
</dbReference>
<evidence type="ECO:0000256" key="4">
    <source>
        <dbReference type="ARBA" id="ARBA00022741"/>
    </source>
</evidence>
<dbReference type="PANTHER" id="PTHR10344">
    <property type="entry name" value="THYMIDYLATE KINASE"/>
    <property type="match status" value="1"/>
</dbReference>